<comment type="caution">
    <text evidence="1">The sequence shown here is derived from an EMBL/GenBank/DDBJ whole genome shotgun (WGS) entry which is preliminary data.</text>
</comment>
<keyword evidence="2" id="KW-1185">Reference proteome</keyword>
<organism evidence="1 2">
    <name type="scientific">Acaulospora colombiana</name>
    <dbReference type="NCBI Taxonomy" id="27376"/>
    <lineage>
        <taxon>Eukaryota</taxon>
        <taxon>Fungi</taxon>
        <taxon>Fungi incertae sedis</taxon>
        <taxon>Mucoromycota</taxon>
        <taxon>Glomeromycotina</taxon>
        <taxon>Glomeromycetes</taxon>
        <taxon>Diversisporales</taxon>
        <taxon>Acaulosporaceae</taxon>
        <taxon>Acaulospora</taxon>
    </lineage>
</organism>
<dbReference type="Proteomes" id="UP000789525">
    <property type="component" value="Unassembled WGS sequence"/>
</dbReference>
<sequence>MNRFPQPVLQVRDPRNLSSRSELNELKKFLGTTQPQTDLNLVNEVTRKPVRKKSIFGIGRKEIDLMKPTGEIKSTSNVISDKLTTRRLVNGREIMYPLSPSSSASDFYVTPTSGKPTHPKRSFSYLESVPQAISLDSQLSSSAQGFRPSLLRGHSEQSTFNTTWNPLNTRESNSPPLTRVIKRKDELGTDLISLPPIATAQEANSKPMPPDDRTTVHAITIVGTTHDRSLSVSMSSQPNCSRLSQSSATQDHTSSVVQACLITREKVDASVQTDPIEVPQPLTSQHASFRARESFCPPTPPISSESLPNPLEKVCVCRPPSMHKTKRRKRRKTIAESTLHNTPLPILSSSNELSEITELEEMVNKDKAFGQLLAIYKHQKYLRDAEEGLNQQKVADLTASIISHKMENLRLLEMLHGKGISLQDIQEGATVAHELYLSPQEQPLDPSDMHSSELDISRFTMLRKVDQLGRMRQFRHPQDDLESPLSQSWKNEMIYNNDEIRDTRSERGCLNNSNMSNSPGPPDTSQPPIAGDSLCDPYSHADDIDQKMKSLEIAFISSQSRGSSLSTISINANPPTMVHDDSMNSRNTEADIHRSVSERDGISPNPNPLSGFLHNPSISFWSTPGTECQTKNILQNGLHNTGSTSHLRTRSESDIEHLLSRATDKSGNPYRETDSCAGDNYSPDTVKKSGDLGFVSFAMNNSWGSLLGELMHYSGGNLQQPVTQDFERGLGLHQG</sequence>
<accession>A0ACA9L809</accession>
<dbReference type="EMBL" id="CAJVPT010004595">
    <property type="protein sequence ID" value="CAG8509897.1"/>
    <property type="molecule type" value="Genomic_DNA"/>
</dbReference>
<reference evidence="1" key="1">
    <citation type="submission" date="2021-06" db="EMBL/GenBank/DDBJ databases">
        <authorList>
            <person name="Kallberg Y."/>
            <person name="Tangrot J."/>
            <person name="Rosling A."/>
        </authorList>
    </citation>
    <scope>NUCLEOTIDE SEQUENCE</scope>
    <source>
        <strain evidence="1">CL356</strain>
    </source>
</reference>
<evidence type="ECO:0000313" key="1">
    <source>
        <dbReference type="EMBL" id="CAG8509897.1"/>
    </source>
</evidence>
<gene>
    <name evidence="1" type="ORF">ACOLOM_LOCUS3173</name>
</gene>
<protein>
    <submittedName>
        <fullName evidence="1">3572_t:CDS:1</fullName>
    </submittedName>
</protein>
<name>A0ACA9L809_9GLOM</name>
<proteinExistence type="predicted"/>
<evidence type="ECO:0000313" key="2">
    <source>
        <dbReference type="Proteomes" id="UP000789525"/>
    </source>
</evidence>